<dbReference type="GO" id="GO:0016604">
    <property type="term" value="C:nuclear body"/>
    <property type="evidence" value="ECO:0000318"/>
    <property type="project" value="GO_Central"/>
</dbReference>
<dbReference type="GO" id="GO:0016251">
    <property type="term" value="F:RNA polymerase II general transcription initiation factor activity"/>
    <property type="evidence" value="ECO:0007669"/>
    <property type="project" value="InterPro"/>
</dbReference>
<feature type="region of interest" description="Disordered" evidence="1">
    <location>
        <begin position="229"/>
        <end position="354"/>
    </location>
</feature>
<organism evidence="2 3">
    <name type="scientific">Oryzias latipes</name>
    <name type="common">Japanese rice fish</name>
    <name type="synonym">Japanese killifish</name>
    <dbReference type="NCBI Taxonomy" id="8090"/>
    <lineage>
        <taxon>Eukaryota</taxon>
        <taxon>Metazoa</taxon>
        <taxon>Chordata</taxon>
        <taxon>Craniata</taxon>
        <taxon>Vertebrata</taxon>
        <taxon>Euteleostomi</taxon>
        <taxon>Actinopterygii</taxon>
        <taxon>Neopterygii</taxon>
        <taxon>Teleostei</taxon>
        <taxon>Neoteleostei</taxon>
        <taxon>Acanthomorphata</taxon>
        <taxon>Ovalentaria</taxon>
        <taxon>Atherinomorphae</taxon>
        <taxon>Beloniformes</taxon>
        <taxon>Adrianichthyidae</taxon>
        <taxon>Oryziinae</taxon>
        <taxon>Oryzias</taxon>
    </lineage>
</organism>
<dbReference type="CDD" id="cd00167">
    <property type="entry name" value="SANT"/>
    <property type="match status" value="1"/>
</dbReference>
<dbReference type="GO" id="GO:0009301">
    <property type="term" value="P:snRNA transcription"/>
    <property type="evidence" value="ECO:0007669"/>
    <property type="project" value="InterPro"/>
</dbReference>
<protein>
    <recommendedName>
        <fullName evidence="4">snRNA-activating protein complex subunit 2</fullName>
    </recommendedName>
</protein>
<feature type="compositionally biased region" description="Low complexity" evidence="1">
    <location>
        <begin position="467"/>
        <end position="477"/>
    </location>
</feature>
<feature type="compositionally biased region" description="Pro residues" evidence="1">
    <location>
        <begin position="301"/>
        <end position="312"/>
    </location>
</feature>
<dbReference type="FunCoup" id="H2M3J5">
    <property type="interactions" value="981"/>
</dbReference>
<keyword evidence="3" id="KW-1185">Reference proteome</keyword>
<evidence type="ECO:0000313" key="3">
    <source>
        <dbReference type="Proteomes" id="UP000001038"/>
    </source>
</evidence>
<sequence length="506" mass="54780">MRHVGLVSGGTACEPQPLSRVLKTDDPERRPQTEANHHRNSARTHKNGFHGGLRRASRDRGIPSSGRDEERTLESPQLPRICRGPRGDMKPPPRKRGKPNRPTPTEGPRKPPRRWNKTEEKTLLNALQKLGRTALADGDTDNIDYSFLGKRLPKRSVAEIRSVVDALKDKAISSAALKLRRRKRDEKVARKPIEEWANLASTLAGSLEGTVDAAFSQVLIVSSTEPCTLRNCDPPRDNKSSTSFGPPVRIVPLKPASRPPTPVFSKSPAPSTGPSRTLPAPSPTPRVPQNVVRPPQEKPGTPSPTTPDPPASPSSEIQTGPPPSPDIPSASTSALAQPSSSDAGSEQKAPNPQRVMEVKQIVDFERIYKFLSVVHKPEEESRLTSMESAIVLDLLMSLPDELPLLDCNGLHNHMMKMYSCLTASADSVAATQLLSELKDGGGGQTGEQRDEASSGTAAEEVQPPAGSSSSQSQDSNQCKTVPPLNPFMVPLSLLVRKAENTDGERF</sequence>
<evidence type="ECO:0000256" key="1">
    <source>
        <dbReference type="SAM" id="MobiDB-lite"/>
    </source>
</evidence>
<dbReference type="Ensembl" id="ENSORLT00000013001.2">
    <property type="protein sequence ID" value="ENSORLP00000013000.2"/>
    <property type="gene ID" value="ENSORLG00000010375.2"/>
</dbReference>
<dbReference type="InParanoid" id="H2M3J5"/>
<feature type="compositionally biased region" description="Basic and acidic residues" evidence="1">
    <location>
        <begin position="56"/>
        <end position="73"/>
    </location>
</feature>
<dbReference type="InterPro" id="IPR021281">
    <property type="entry name" value="SNAPC2"/>
</dbReference>
<dbReference type="STRING" id="8090.ENSORLP00000013000"/>
<dbReference type="GeneTree" id="ENSGT00390000017407"/>
<feature type="compositionally biased region" description="Basic and acidic residues" evidence="1">
    <location>
        <begin position="22"/>
        <end position="37"/>
    </location>
</feature>
<dbReference type="AlphaFoldDB" id="H2M3J5"/>
<dbReference type="Pfam" id="PF11035">
    <property type="entry name" value="SNAPC2"/>
    <property type="match status" value="1"/>
</dbReference>
<accession>H2M3J5</accession>
<proteinExistence type="predicted"/>
<name>H2M3J5_ORYLA</name>
<feature type="region of interest" description="Disordered" evidence="1">
    <location>
        <begin position="437"/>
        <end position="486"/>
    </location>
</feature>
<evidence type="ECO:0000313" key="2">
    <source>
        <dbReference type="Ensembl" id="ENSORLP00000013000.2"/>
    </source>
</evidence>
<reference evidence="2" key="2">
    <citation type="submission" date="2025-08" db="UniProtKB">
        <authorList>
            <consortium name="Ensembl"/>
        </authorList>
    </citation>
    <scope>IDENTIFICATION</scope>
    <source>
        <strain evidence="2">Hd-rR</strain>
    </source>
</reference>
<gene>
    <name evidence="2" type="primary">snapc2</name>
</gene>
<reference evidence="2 3" key="1">
    <citation type="journal article" date="2007" name="Nature">
        <title>The medaka draft genome and insights into vertebrate genome evolution.</title>
        <authorList>
            <person name="Kasahara M."/>
            <person name="Naruse K."/>
            <person name="Sasaki S."/>
            <person name="Nakatani Y."/>
            <person name="Qu W."/>
            <person name="Ahsan B."/>
            <person name="Yamada T."/>
            <person name="Nagayasu Y."/>
            <person name="Doi K."/>
            <person name="Kasai Y."/>
            <person name="Jindo T."/>
            <person name="Kobayashi D."/>
            <person name="Shimada A."/>
            <person name="Toyoda A."/>
            <person name="Kuroki Y."/>
            <person name="Fujiyama A."/>
            <person name="Sasaki T."/>
            <person name="Shimizu A."/>
            <person name="Asakawa S."/>
            <person name="Shimizu N."/>
            <person name="Hashimoto S."/>
            <person name="Yang J."/>
            <person name="Lee Y."/>
            <person name="Matsushima K."/>
            <person name="Sugano S."/>
            <person name="Sakaizumi M."/>
            <person name="Narita T."/>
            <person name="Ohishi K."/>
            <person name="Haga S."/>
            <person name="Ohta F."/>
            <person name="Nomoto H."/>
            <person name="Nogata K."/>
            <person name="Morishita T."/>
            <person name="Endo T."/>
            <person name="Shin-I T."/>
            <person name="Takeda H."/>
            <person name="Morishita S."/>
            <person name="Kohara Y."/>
        </authorList>
    </citation>
    <scope>NUCLEOTIDE SEQUENCE [LARGE SCALE GENOMIC DNA]</scope>
    <source>
        <strain evidence="2 3">Hd-rR</strain>
    </source>
</reference>
<dbReference type="PANTHER" id="PTHR15132:SF1">
    <property type="entry name" value="SNRNA-ACTIVATING PROTEIN COMPLEX SUBUNIT 2"/>
    <property type="match status" value="1"/>
</dbReference>
<feature type="region of interest" description="Disordered" evidence="1">
    <location>
        <begin position="1"/>
        <end position="119"/>
    </location>
</feature>
<dbReference type="PANTHER" id="PTHR15132">
    <property type="entry name" value="SNRNA-ACTIVATING PROTEIN COMPLEX SUBUNIT 2"/>
    <property type="match status" value="1"/>
</dbReference>
<reference evidence="2" key="3">
    <citation type="submission" date="2025-09" db="UniProtKB">
        <authorList>
            <consortium name="Ensembl"/>
        </authorList>
    </citation>
    <scope>IDENTIFICATION</scope>
    <source>
        <strain evidence="2">Hd-rR</strain>
    </source>
</reference>
<feature type="compositionally biased region" description="Basic residues" evidence="1">
    <location>
        <begin position="38"/>
        <end position="55"/>
    </location>
</feature>
<dbReference type="Bgee" id="ENSORLG00000010375">
    <property type="expression patterns" value="Expressed in ovary and 14 other cell types or tissues"/>
</dbReference>
<dbReference type="HOGENOM" id="CLU_1767423_0_0_1"/>
<dbReference type="Proteomes" id="UP000001038">
    <property type="component" value="Chromosome 18"/>
</dbReference>
<evidence type="ECO:0008006" key="4">
    <source>
        <dbReference type="Google" id="ProtNLM"/>
    </source>
</evidence>
<feature type="compositionally biased region" description="Polar residues" evidence="1">
    <location>
        <begin position="329"/>
        <end position="350"/>
    </location>
</feature>
<dbReference type="InterPro" id="IPR001005">
    <property type="entry name" value="SANT/Myb"/>
</dbReference>